<accession>A0ABQ6H5J2</accession>
<name>A0ABQ6H5J2_9GAMM</name>
<dbReference type="SUPFAM" id="SSF51569">
    <property type="entry name" value="Aldolase"/>
    <property type="match status" value="1"/>
</dbReference>
<sequence length="174" mass="18456">MADADIDVVAVVLRTQASIDALIAIKKALPEMKVGAGTITSPETLKQALDAKADCIVTPAISESLIKHLSGLTIPVLPGISTTSDLLLATEHGYTEVKLFPASLSGGPSFIQAMSSLFPQVSFCPTGGVKQQNKENHLSLSNCFAVGGTWISTKVWVEQKQWHNITEACKHANS</sequence>
<dbReference type="PANTHER" id="PTHR30246:SF1">
    <property type="entry name" value="2-DEHYDRO-3-DEOXY-6-PHOSPHOGALACTONATE ALDOLASE-RELATED"/>
    <property type="match status" value="1"/>
</dbReference>
<evidence type="ECO:0000256" key="5">
    <source>
        <dbReference type="ARBA" id="ARBA00023277"/>
    </source>
</evidence>
<evidence type="ECO:0000256" key="1">
    <source>
        <dbReference type="ARBA" id="ARBA00004761"/>
    </source>
</evidence>
<evidence type="ECO:0000256" key="3">
    <source>
        <dbReference type="ARBA" id="ARBA00011233"/>
    </source>
</evidence>
<comment type="caution">
    <text evidence="6">The sequence shown here is derived from an EMBL/GenBank/DDBJ whole genome shotgun (WGS) entry which is preliminary data.</text>
</comment>
<dbReference type="NCBIfam" id="TIGR01182">
    <property type="entry name" value="eda"/>
    <property type="match status" value="1"/>
</dbReference>
<comment type="pathway">
    <text evidence="1">Carbohydrate acid metabolism.</text>
</comment>
<keyword evidence="7" id="KW-1185">Reference proteome</keyword>
<evidence type="ECO:0000313" key="6">
    <source>
        <dbReference type="EMBL" id="GLX82882.1"/>
    </source>
</evidence>
<dbReference type="InterPro" id="IPR000887">
    <property type="entry name" value="Aldlse_KDPG_KHG"/>
</dbReference>
<evidence type="ECO:0000313" key="7">
    <source>
        <dbReference type="Proteomes" id="UP001157133"/>
    </source>
</evidence>
<dbReference type="EMBL" id="BSSU01000011">
    <property type="protein sequence ID" value="GLX82882.1"/>
    <property type="molecule type" value="Genomic_DNA"/>
</dbReference>
<comment type="subunit">
    <text evidence="3">Homotrimer.</text>
</comment>
<dbReference type="PANTHER" id="PTHR30246">
    <property type="entry name" value="2-KETO-3-DEOXY-6-PHOSPHOGLUCONATE ALDOLASE"/>
    <property type="match status" value="1"/>
</dbReference>
<dbReference type="InterPro" id="IPR013785">
    <property type="entry name" value="Aldolase_TIM"/>
</dbReference>
<dbReference type="CDD" id="cd00452">
    <property type="entry name" value="KDPG_aldolase"/>
    <property type="match status" value="1"/>
</dbReference>
<reference evidence="6 7" key="1">
    <citation type="submission" date="2023-03" db="EMBL/GenBank/DDBJ databases">
        <title>Draft genome sequence of Thalassotalea eurytherma JCM 18482T.</title>
        <authorList>
            <person name="Sawabe T."/>
        </authorList>
    </citation>
    <scope>NUCLEOTIDE SEQUENCE [LARGE SCALE GENOMIC DNA]</scope>
    <source>
        <strain evidence="6 7">JCM 18482</strain>
    </source>
</reference>
<keyword evidence="5" id="KW-0119">Carbohydrate metabolism</keyword>
<proteinExistence type="inferred from homology"/>
<dbReference type="Proteomes" id="UP001157133">
    <property type="component" value="Unassembled WGS sequence"/>
</dbReference>
<organism evidence="6 7">
    <name type="scientific">Thalassotalea eurytherma</name>
    <dbReference type="NCBI Taxonomy" id="1144278"/>
    <lineage>
        <taxon>Bacteria</taxon>
        <taxon>Pseudomonadati</taxon>
        <taxon>Pseudomonadota</taxon>
        <taxon>Gammaproteobacteria</taxon>
        <taxon>Alteromonadales</taxon>
        <taxon>Colwelliaceae</taxon>
        <taxon>Thalassotalea</taxon>
    </lineage>
</organism>
<evidence type="ECO:0000256" key="2">
    <source>
        <dbReference type="ARBA" id="ARBA00006906"/>
    </source>
</evidence>
<dbReference type="Pfam" id="PF01081">
    <property type="entry name" value="Aldolase"/>
    <property type="match status" value="1"/>
</dbReference>
<dbReference type="InterPro" id="IPR031338">
    <property type="entry name" value="KDPG/KHG_AS_2"/>
</dbReference>
<keyword evidence="4" id="KW-0456">Lyase</keyword>
<comment type="similarity">
    <text evidence="2">Belongs to the KHG/KDPG aldolase family.</text>
</comment>
<evidence type="ECO:0000256" key="4">
    <source>
        <dbReference type="ARBA" id="ARBA00023239"/>
    </source>
</evidence>
<dbReference type="PROSITE" id="PS00160">
    <property type="entry name" value="ALDOLASE_KDPG_KHG_2"/>
    <property type="match status" value="1"/>
</dbReference>
<protein>
    <submittedName>
        <fullName evidence="6">Ketohydroxyglutarate aldolase</fullName>
    </submittedName>
</protein>
<gene>
    <name evidence="6" type="primary">eda_2</name>
    <name evidence="6" type="ORF">theurythT_23340</name>
</gene>
<dbReference type="Gene3D" id="3.20.20.70">
    <property type="entry name" value="Aldolase class I"/>
    <property type="match status" value="1"/>
</dbReference>